<dbReference type="CDD" id="cd02440">
    <property type="entry name" value="AdoMet_MTases"/>
    <property type="match status" value="1"/>
</dbReference>
<dbReference type="EC" id="2.1.1.-" evidence="10"/>
<dbReference type="InterPro" id="IPR015947">
    <property type="entry name" value="PUA-like_sf"/>
</dbReference>
<name>A0ABU3NFM5_9GAMM</name>
<dbReference type="PANTHER" id="PTHR42873:SF1">
    <property type="entry name" value="S-ADENOSYLMETHIONINE-DEPENDENT METHYLTRANSFERASE DOMAIN-CONTAINING PROTEIN"/>
    <property type="match status" value="1"/>
</dbReference>
<dbReference type="Gene3D" id="3.40.50.150">
    <property type="entry name" value="Vaccinia Virus protein VP39"/>
    <property type="match status" value="1"/>
</dbReference>
<keyword evidence="5 10" id="KW-0808">Transferase</keyword>
<dbReference type="PANTHER" id="PTHR42873">
    <property type="entry name" value="RIBOSOMAL RNA LARGE SUBUNIT METHYLTRANSFERASE"/>
    <property type="match status" value="1"/>
</dbReference>
<dbReference type="InterPro" id="IPR019614">
    <property type="entry name" value="SAM-dep_methyl-trfase"/>
</dbReference>
<evidence type="ECO:0000259" key="8">
    <source>
        <dbReference type="Pfam" id="PF10672"/>
    </source>
</evidence>
<evidence type="ECO:0000313" key="10">
    <source>
        <dbReference type="EMBL" id="MDT8879972.1"/>
    </source>
</evidence>
<dbReference type="InterPro" id="IPR029063">
    <property type="entry name" value="SAM-dependent_MTases_sf"/>
</dbReference>
<dbReference type="Gene3D" id="3.30.750.80">
    <property type="entry name" value="RNA methyltransferase domain (HRMD) like"/>
    <property type="match status" value="1"/>
</dbReference>
<accession>A0ABU3NFM5</accession>
<evidence type="ECO:0000256" key="5">
    <source>
        <dbReference type="ARBA" id="ARBA00022679"/>
    </source>
</evidence>
<dbReference type="Pfam" id="PF10672">
    <property type="entry name" value="Methyltrans_SAM"/>
    <property type="match status" value="1"/>
</dbReference>
<dbReference type="SUPFAM" id="SSF53335">
    <property type="entry name" value="S-adenosyl-L-methionine-dependent methyltransferases"/>
    <property type="match status" value="1"/>
</dbReference>
<dbReference type="InterPro" id="IPR036974">
    <property type="entry name" value="PUA_sf"/>
</dbReference>
<evidence type="ECO:0000259" key="9">
    <source>
        <dbReference type="Pfam" id="PF17785"/>
    </source>
</evidence>
<dbReference type="GO" id="GO:0008168">
    <property type="term" value="F:methyltransferase activity"/>
    <property type="evidence" value="ECO:0007669"/>
    <property type="project" value="UniProtKB-KW"/>
</dbReference>
<feature type="domain" description="S-adenosylmethionine-dependent methyltransferase" evidence="8">
    <location>
        <begin position="105"/>
        <end position="350"/>
    </location>
</feature>
<evidence type="ECO:0000313" key="11">
    <source>
        <dbReference type="Proteomes" id="UP001255917"/>
    </source>
</evidence>
<reference evidence="11" key="1">
    <citation type="submission" date="2023-07" db="EMBL/GenBank/DDBJ databases">
        <title>Substrates and metabolic shifts associated with increased methane emissions in unrestored hypersaline salterns.</title>
        <authorList>
            <person name="Bueno De Mesquita C.P."/>
            <person name="Tringe S.G."/>
        </authorList>
    </citation>
    <scope>NUCLEOTIDE SEQUENCE [LARGE SCALE GENOMIC DNA]</scope>
    <source>
        <strain evidence="11">I4</strain>
    </source>
</reference>
<gene>
    <name evidence="10" type="ORF">RSO68_10835</name>
</gene>
<keyword evidence="2" id="KW-0963">Cytoplasm</keyword>
<evidence type="ECO:0000256" key="2">
    <source>
        <dbReference type="ARBA" id="ARBA00022490"/>
    </source>
</evidence>
<evidence type="ECO:0000256" key="4">
    <source>
        <dbReference type="ARBA" id="ARBA00022603"/>
    </source>
</evidence>
<organism evidence="10 11">
    <name type="scientific">Halomonas saccharevitans</name>
    <dbReference type="NCBI Taxonomy" id="416872"/>
    <lineage>
        <taxon>Bacteria</taxon>
        <taxon>Pseudomonadati</taxon>
        <taxon>Pseudomonadota</taxon>
        <taxon>Gammaproteobacteria</taxon>
        <taxon>Oceanospirillales</taxon>
        <taxon>Halomonadaceae</taxon>
        <taxon>Halomonas</taxon>
    </lineage>
</organism>
<evidence type="ECO:0000256" key="1">
    <source>
        <dbReference type="ARBA" id="ARBA00004496"/>
    </source>
</evidence>
<protein>
    <submittedName>
        <fullName evidence="10">Class I SAM-dependent rRNA methyltransferase</fullName>
        <ecNumber evidence="10">2.1.1.-</ecNumber>
    </submittedName>
</protein>
<dbReference type="PROSITE" id="PS50890">
    <property type="entry name" value="PUA"/>
    <property type="match status" value="1"/>
</dbReference>
<dbReference type="Pfam" id="PF17785">
    <property type="entry name" value="PUA_3"/>
    <property type="match status" value="1"/>
</dbReference>
<dbReference type="RefSeq" id="WP_315586606.1">
    <property type="nucleotide sequence ID" value="NZ_JAVXUR010000004.1"/>
</dbReference>
<dbReference type="CDD" id="cd21153">
    <property type="entry name" value="PUA_RlmI"/>
    <property type="match status" value="1"/>
</dbReference>
<keyword evidence="4 10" id="KW-0489">Methyltransferase</keyword>
<evidence type="ECO:0000256" key="3">
    <source>
        <dbReference type="ARBA" id="ARBA00022552"/>
    </source>
</evidence>
<keyword evidence="6" id="KW-0949">S-adenosyl-L-methionine</keyword>
<dbReference type="SUPFAM" id="SSF88697">
    <property type="entry name" value="PUA domain-like"/>
    <property type="match status" value="1"/>
</dbReference>
<dbReference type="GO" id="GO:0032259">
    <property type="term" value="P:methylation"/>
    <property type="evidence" value="ECO:0007669"/>
    <property type="project" value="UniProtKB-KW"/>
</dbReference>
<comment type="similarity">
    <text evidence="7">Belongs to the methyltransferase superfamily. RlmI family.</text>
</comment>
<evidence type="ECO:0000256" key="7">
    <source>
        <dbReference type="ARBA" id="ARBA00038091"/>
    </source>
</evidence>
<keyword evidence="11" id="KW-1185">Reference proteome</keyword>
<dbReference type="Proteomes" id="UP001255917">
    <property type="component" value="Unassembled WGS sequence"/>
</dbReference>
<keyword evidence="3" id="KW-0698">rRNA processing</keyword>
<dbReference type="InterPro" id="IPR041532">
    <property type="entry name" value="RlmI-like_PUA"/>
</dbReference>
<dbReference type="EMBL" id="JAVXUR010000004">
    <property type="protein sequence ID" value="MDT8879972.1"/>
    <property type="molecule type" value="Genomic_DNA"/>
</dbReference>
<feature type="domain" description="RlmI-like PUA" evidence="9">
    <location>
        <begin position="6"/>
        <end position="72"/>
    </location>
</feature>
<dbReference type="CDD" id="cd11572">
    <property type="entry name" value="RlmI_M_like"/>
    <property type="match status" value="1"/>
</dbReference>
<dbReference type="Gene3D" id="2.30.130.10">
    <property type="entry name" value="PUA domain"/>
    <property type="match status" value="1"/>
</dbReference>
<evidence type="ECO:0000256" key="6">
    <source>
        <dbReference type="ARBA" id="ARBA00022691"/>
    </source>
</evidence>
<comment type="caution">
    <text evidence="10">The sequence shown here is derived from an EMBL/GenBank/DDBJ whole genome shotgun (WGS) entry which is preliminary data.</text>
</comment>
<comment type="subcellular location">
    <subcellularLocation>
        <location evidence="1">Cytoplasm</location>
    </subcellularLocation>
</comment>
<sequence length="397" mass="43663">MTQHTLRLKKNADRRLKAGHLWLYSNEIDIQATPLKDIVPGTQVVVEAANGKGMGVAYVNPHSLICARMVSRDPKQELDRSLLVHRLNQALALRQRLFDKPFYRLVHGEGDLLPGLIIDRFGDVVVVQLNTAGMQAVADELLDALEKVLSPAAVVFRNDTSGRRQEGLEANIEVVKGELPDQVLLEENGVRFVVPVLDGQKTGWFYDHRVNRTWLNGLVGGKRVLDLFSYIGGWGVQAAASGASEVFCVDASGAALERVAENATLNGLHEQVSVGEGDAFEVLAALKAEGEEFDVVILDPPAFIRKRKDIPNGERAYGKLNREAMRLLGRDGLLLSASCSMHLAPERLVDVVRGAVRHQDRQGQILFQGHQGPDHPVHPAIPETAYLKALGVRVFRD</sequence>
<proteinExistence type="inferred from homology"/>